<dbReference type="GO" id="GO:0016740">
    <property type="term" value="F:transferase activity"/>
    <property type="evidence" value="ECO:0007669"/>
    <property type="project" value="UniProtKB-KW"/>
</dbReference>
<evidence type="ECO:0000256" key="2">
    <source>
        <dbReference type="ARBA" id="ARBA00005182"/>
    </source>
</evidence>
<protein>
    <recommendedName>
        <fullName evidence="7">AlgX/AlgJ SGNH hydrolase-like domain-containing protein</fullName>
    </recommendedName>
</protein>
<dbReference type="AlphaFoldDB" id="A0A9D2DS10"/>
<reference evidence="8" key="2">
    <citation type="submission" date="2021-04" db="EMBL/GenBank/DDBJ databases">
        <authorList>
            <person name="Gilroy R."/>
        </authorList>
    </citation>
    <scope>NUCLEOTIDE SEQUENCE</scope>
    <source>
        <strain evidence="8">14324</strain>
    </source>
</reference>
<keyword evidence="4" id="KW-0732">Signal</keyword>
<keyword evidence="6" id="KW-0016">Alginate biosynthesis</keyword>
<accession>A0A9D2DS10</accession>
<dbReference type="Proteomes" id="UP000824041">
    <property type="component" value="Unassembled WGS sequence"/>
</dbReference>
<keyword evidence="3" id="KW-0808">Transferase</keyword>
<comment type="caution">
    <text evidence="8">The sequence shown here is derived from an EMBL/GenBank/DDBJ whole genome shotgun (WGS) entry which is preliminary data.</text>
</comment>
<comment type="pathway">
    <text evidence="2">Glycan biosynthesis; alginate biosynthesis.</text>
</comment>
<gene>
    <name evidence="8" type="ORF">IAA21_04655</name>
</gene>
<evidence type="ECO:0000256" key="1">
    <source>
        <dbReference type="ARBA" id="ARBA00004418"/>
    </source>
</evidence>
<comment type="subcellular location">
    <subcellularLocation>
        <location evidence="1">Periplasm</location>
    </subcellularLocation>
</comment>
<dbReference type="InterPro" id="IPR031811">
    <property type="entry name" value="ALGX/ALGJ_SGNH-like"/>
</dbReference>
<evidence type="ECO:0000256" key="6">
    <source>
        <dbReference type="ARBA" id="ARBA00022841"/>
    </source>
</evidence>
<reference evidence="8" key="1">
    <citation type="journal article" date="2021" name="PeerJ">
        <title>Extensive microbial diversity within the chicken gut microbiome revealed by metagenomics and culture.</title>
        <authorList>
            <person name="Gilroy R."/>
            <person name="Ravi A."/>
            <person name="Getino M."/>
            <person name="Pursley I."/>
            <person name="Horton D.L."/>
            <person name="Alikhan N.F."/>
            <person name="Baker D."/>
            <person name="Gharbi K."/>
            <person name="Hall N."/>
            <person name="Watson M."/>
            <person name="Adriaenssens E.M."/>
            <person name="Foster-Nyarko E."/>
            <person name="Jarju S."/>
            <person name="Secka A."/>
            <person name="Antonio M."/>
            <person name="Oren A."/>
            <person name="Chaudhuri R.R."/>
            <person name="La Ragione R."/>
            <person name="Hildebrand F."/>
            <person name="Pallen M.J."/>
        </authorList>
    </citation>
    <scope>NUCLEOTIDE SEQUENCE</scope>
    <source>
        <strain evidence="8">14324</strain>
    </source>
</reference>
<evidence type="ECO:0000259" key="7">
    <source>
        <dbReference type="Pfam" id="PF16822"/>
    </source>
</evidence>
<dbReference type="GO" id="GO:0042121">
    <property type="term" value="P:alginic acid biosynthetic process"/>
    <property type="evidence" value="ECO:0007669"/>
    <property type="project" value="UniProtKB-KW"/>
</dbReference>
<sequence length="470" mass="52951">MKKWKILYSILFFAVCLLPSLGMFFGKSESSSENRELAEFPSLITEEGLNVEWLPQAGDYFQDHFAFRNELVTANALLNGKLLGTSTAQGVIQGSDNWLYYKDSLNDFLGVELLSDRSLYNIAHSLAMMEENLEARGVDFVFTVAPNKNSLYGENMPYYDSLKVDEENNLARLVPFLEKEGVSYVDLYEAFTGEEEILYHERDSHWNNKGAAFASDLLMTALGKEHDSYENVEYEVRKDYIGDLDEMLYPLATTPEEEIYYNKTLTYAAVGEVESNFDPRITTVNPVKDGSLVMYRDSFGNALVPFFADAYASAYFSRGVPYQLSDVDTMQADTVIVERAERFLPDMAQSPPVLFGTAAVLEEEPKQLDTQGALDVKLSRQGTQIQLTGRVKEEYLDTETRIYLRINGAGTYEAFPMDAVVGEETDSGGFCLYLSQQSVLSEGNRVEVITETDGKLSIVYQSEIKEETNQ</sequence>
<proteinExistence type="predicted"/>
<dbReference type="Pfam" id="PF16822">
    <property type="entry name" value="ALGX"/>
    <property type="match status" value="1"/>
</dbReference>
<keyword evidence="5" id="KW-0574">Periplasm</keyword>
<evidence type="ECO:0000256" key="4">
    <source>
        <dbReference type="ARBA" id="ARBA00022729"/>
    </source>
</evidence>
<evidence type="ECO:0000313" key="8">
    <source>
        <dbReference type="EMBL" id="HIZ22076.1"/>
    </source>
</evidence>
<name>A0A9D2DS10_9FIRM</name>
<feature type="domain" description="AlgX/AlgJ SGNH hydrolase-like" evidence="7">
    <location>
        <begin position="91"/>
        <end position="248"/>
    </location>
</feature>
<organism evidence="8 9">
    <name type="scientific">Candidatus Blautia faecigallinarum</name>
    <dbReference type="NCBI Taxonomy" id="2838488"/>
    <lineage>
        <taxon>Bacteria</taxon>
        <taxon>Bacillati</taxon>
        <taxon>Bacillota</taxon>
        <taxon>Clostridia</taxon>
        <taxon>Lachnospirales</taxon>
        <taxon>Lachnospiraceae</taxon>
        <taxon>Blautia</taxon>
    </lineage>
</organism>
<dbReference type="EMBL" id="DXBU01000062">
    <property type="protein sequence ID" value="HIZ22076.1"/>
    <property type="molecule type" value="Genomic_DNA"/>
</dbReference>
<evidence type="ECO:0000313" key="9">
    <source>
        <dbReference type="Proteomes" id="UP000824041"/>
    </source>
</evidence>
<evidence type="ECO:0000256" key="5">
    <source>
        <dbReference type="ARBA" id="ARBA00022764"/>
    </source>
</evidence>
<dbReference type="GO" id="GO:0042597">
    <property type="term" value="C:periplasmic space"/>
    <property type="evidence" value="ECO:0007669"/>
    <property type="project" value="UniProtKB-SubCell"/>
</dbReference>
<evidence type="ECO:0000256" key="3">
    <source>
        <dbReference type="ARBA" id="ARBA00022679"/>
    </source>
</evidence>